<proteinExistence type="predicted"/>
<gene>
    <name evidence="2" type="ORF">DSM3645_18681</name>
</gene>
<feature type="domain" description="Amidohydrolase-related" evidence="1">
    <location>
        <begin position="87"/>
        <end position="330"/>
    </location>
</feature>
<dbReference type="EMBL" id="AANZ01000024">
    <property type="protein sequence ID" value="EAQ78075.1"/>
    <property type="molecule type" value="Genomic_DNA"/>
</dbReference>
<dbReference type="HOGENOM" id="CLU_828123_0_0_0"/>
<dbReference type="Pfam" id="PF04909">
    <property type="entry name" value="Amidohydro_2"/>
    <property type="match status" value="1"/>
</dbReference>
<dbReference type="InterPro" id="IPR032466">
    <property type="entry name" value="Metal_Hydrolase"/>
</dbReference>
<evidence type="ECO:0000259" key="1">
    <source>
        <dbReference type="Pfam" id="PF04909"/>
    </source>
</evidence>
<dbReference type="SUPFAM" id="SSF51556">
    <property type="entry name" value="Metallo-dependent hydrolases"/>
    <property type="match status" value="1"/>
</dbReference>
<dbReference type="eggNOG" id="COG3618">
    <property type="taxonomic scope" value="Bacteria"/>
</dbReference>
<evidence type="ECO:0000313" key="2">
    <source>
        <dbReference type="EMBL" id="EAQ78075.1"/>
    </source>
</evidence>
<reference evidence="2 3" key="1">
    <citation type="submission" date="2006-02" db="EMBL/GenBank/DDBJ databases">
        <authorList>
            <person name="Amann R."/>
            <person name="Ferriera S."/>
            <person name="Johnson J."/>
            <person name="Kravitz S."/>
            <person name="Halpern A."/>
            <person name="Remington K."/>
            <person name="Beeson K."/>
            <person name="Tran B."/>
            <person name="Rogers Y.-H."/>
            <person name="Friedman R."/>
            <person name="Venter J.C."/>
        </authorList>
    </citation>
    <scope>NUCLEOTIDE SEQUENCE [LARGE SCALE GENOMIC DNA]</scope>
    <source>
        <strain evidence="2 3">DSM 3645</strain>
    </source>
</reference>
<name>A3ZZB8_9BACT</name>
<sequence>MESMAISPEEYTEHDQRIWDEELEEFVPSRIFDAHIHLFDRSHVGPEHPCGWLNSDLATIRAWAERLYPGREVHFLVLGTPVYGIDVQQHAQWQIEQVRQDPLSRVNRLVTPACTCEEILCDVQQAGVIGLKPYRIFSQTGDIAECRIQEFFTDAQLSLADEHGLWVTMHLSRFNGAADEENLRDLEEYTLRRYPGIKWILAHCARSFTYWPIRQAIERLRELPNIWYDVSAVTDVRPLITLFSQEDTRRILFGSDGVDATYFHGQYAALGRAWQALDVSQHRLSFPHCDGRPILAIYEQLLSMKHAAEIVGLSKEAISEIFWGNAVKALEIEIA</sequence>
<accession>A3ZZB8</accession>
<evidence type="ECO:0000313" key="3">
    <source>
        <dbReference type="Proteomes" id="UP000004358"/>
    </source>
</evidence>
<protein>
    <recommendedName>
        <fullName evidence="1">Amidohydrolase-related domain-containing protein</fullName>
    </recommendedName>
</protein>
<comment type="caution">
    <text evidence="2">The sequence shown here is derived from an EMBL/GenBank/DDBJ whole genome shotgun (WGS) entry which is preliminary data.</text>
</comment>
<dbReference type="AlphaFoldDB" id="A3ZZB8"/>
<dbReference type="STRING" id="314230.DSM3645_18681"/>
<dbReference type="Gene3D" id="3.20.20.140">
    <property type="entry name" value="Metal-dependent hydrolases"/>
    <property type="match status" value="1"/>
</dbReference>
<dbReference type="Proteomes" id="UP000004358">
    <property type="component" value="Unassembled WGS sequence"/>
</dbReference>
<organism evidence="2 3">
    <name type="scientific">Blastopirellula marina DSM 3645</name>
    <dbReference type="NCBI Taxonomy" id="314230"/>
    <lineage>
        <taxon>Bacteria</taxon>
        <taxon>Pseudomonadati</taxon>
        <taxon>Planctomycetota</taxon>
        <taxon>Planctomycetia</taxon>
        <taxon>Pirellulales</taxon>
        <taxon>Pirellulaceae</taxon>
        <taxon>Blastopirellula</taxon>
    </lineage>
</organism>
<dbReference type="GO" id="GO:0016787">
    <property type="term" value="F:hydrolase activity"/>
    <property type="evidence" value="ECO:0007669"/>
    <property type="project" value="InterPro"/>
</dbReference>
<dbReference type="InterPro" id="IPR006680">
    <property type="entry name" value="Amidohydro-rel"/>
</dbReference>